<keyword evidence="2" id="KW-1003">Cell membrane</keyword>
<organism evidence="9 10">
    <name type="scientific">Larkinella knui</name>
    <dbReference type="NCBI Taxonomy" id="2025310"/>
    <lineage>
        <taxon>Bacteria</taxon>
        <taxon>Pseudomonadati</taxon>
        <taxon>Bacteroidota</taxon>
        <taxon>Cytophagia</taxon>
        <taxon>Cytophagales</taxon>
        <taxon>Spirosomataceae</taxon>
        <taxon>Larkinella</taxon>
    </lineage>
</organism>
<keyword evidence="10" id="KW-1185">Reference proteome</keyword>
<dbReference type="InterPro" id="IPR003838">
    <property type="entry name" value="ABC3_permease_C"/>
</dbReference>
<dbReference type="GO" id="GO:0005886">
    <property type="term" value="C:plasma membrane"/>
    <property type="evidence" value="ECO:0007669"/>
    <property type="project" value="UniProtKB-SubCell"/>
</dbReference>
<dbReference type="GO" id="GO:0022857">
    <property type="term" value="F:transmembrane transporter activity"/>
    <property type="evidence" value="ECO:0007669"/>
    <property type="project" value="TreeGrafter"/>
</dbReference>
<feature type="domain" description="MacB-like periplasmic core" evidence="8">
    <location>
        <begin position="21"/>
        <end position="232"/>
    </location>
</feature>
<keyword evidence="5 6" id="KW-0472">Membrane</keyword>
<sequence>MLRNYFTIAYRTILQQKSYAFINVMGLALGLSACILIFLVVRNELTYDAFNQKADRTYRVTVHGLDYNPSVSFAIAPAFRTDFPEAEQVSQYYYRGEGQIQVGNERYLEESYAFADGDFPQVFDFDWLAGNPKTALQEPNSIVLTQTMARKYFGDQQALGKIVRLDNQWNLKVNGVINDLPSNTHLIFNFLVSWETIRKESATTNFWSINGGYLYVVLPEKLWAERVEARLPAFVQKNWGNQLTQDKGDLILQPVREIHFDKRYLTQITMPRSKETIYGLAGVALVIILTACINFVNLATAQAVRRSKEVGIRKALGAFRRQLVGQVLGETTLLVGLATVLALGAVFAFLPLTKPMLNIRIDASQLTEPLVMAVIASIVLATILLAGLYPAFIQSGFQPIKALKSRNTEVGFGNLTLRKGLVIIQFAITQVMIIGTLVVASQMDFFLNQDMGFEKEAIVSFPTGSKADVLRQKLQDNPGVQQLSFASAGPAFNNNFMPFSSPELGMNENDVTELKMVDENYIPMYHLAVLAGEPIIKTPEGDTVNNVVVNQTLVRRLGIQNDADAVGKRVRAGNRPAIIRGVVRDFQSESKHGKIRACVLVYNPRAFWQVGVKLNPQNMRETLATIEKDWTELNPESIFRYEFVDEHIAKLYKQEETMYNAFRLFSAIAIIIGGLGLFGLVSLMAVQRTKEVGIRKVLGASVGSIVVLFSREFVWLMLIAFVLAAPLAWYAMDAWLQEYAYHIQIGPAIFLIAILVTFVIAALTVSYQSIRAALVDPVKSLRSE</sequence>
<dbReference type="InterPro" id="IPR050250">
    <property type="entry name" value="Macrolide_Exporter_MacB"/>
</dbReference>
<feature type="domain" description="ABC3 transporter permease C-terminal" evidence="7">
    <location>
        <begin position="283"/>
        <end position="391"/>
    </location>
</feature>
<feature type="transmembrane region" description="Helical" evidence="6">
    <location>
        <begin position="421"/>
        <end position="440"/>
    </location>
</feature>
<dbReference type="InterPro" id="IPR025857">
    <property type="entry name" value="MacB_PCD"/>
</dbReference>
<comment type="subcellular location">
    <subcellularLocation>
        <location evidence="1">Cell membrane</location>
        <topology evidence="1">Multi-pass membrane protein</topology>
    </subcellularLocation>
</comment>
<feature type="transmembrane region" description="Helical" evidence="6">
    <location>
        <begin position="370"/>
        <end position="392"/>
    </location>
</feature>
<feature type="transmembrane region" description="Helical" evidence="6">
    <location>
        <begin position="664"/>
        <end position="686"/>
    </location>
</feature>
<comment type="caution">
    <text evidence="9">The sequence shown here is derived from an EMBL/GenBank/DDBJ whole genome shotgun (WGS) entry which is preliminary data.</text>
</comment>
<name>A0A3P1CYJ9_9BACT</name>
<evidence type="ECO:0000256" key="2">
    <source>
        <dbReference type="ARBA" id="ARBA00022475"/>
    </source>
</evidence>
<evidence type="ECO:0000256" key="6">
    <source>
        <dbReference type="SAM" id="Phobius"/>
    </source>
</evidence>
<feature type="transmembrane region" description="Helical" evidence="6">
    <location>
        <begin position="323"/>
        <end position="350"/>
    </location>
</feature>
<evidence type="ECO:0000256" key="4">
    <source>
        <dbReference type="ARBA" id="ARBA00022989"/>
    </source>
</evidence>
<keyword evidence="3 6" id="KW-0812">Transmembrane</keyword>
<dbReference type="AlphaFoldDB" id="A0A3P1CYJ9"/>
<keyword evidence="4 6" id="KW-1133">Transmembrane helix</keyword>
<dbReference type="PANTHER" id="PTHR30572">
    <property type="entry name" value="MEMBRANE COMPONENT OF TRANSPORTER-RELATED"/>
    <property type="match status" value="1"/>
</dbReference>
<gene>
    <name evidence="9" type="ORF">EHT87_01895</name>
</gene>
<evidence type="ECO:0000256" key="1">
    <source>
        <dbReference type="ARBA" id="ARBA00004651"/>
    </source>
</evidence>
<dbReference type="Pfam" id="PF02687">
    <property type="entry name" value="FtsX"/>
    <property type="match status" value="2"/>
</dbReference>
<accession>A0A3P1CYJ9</accession>
<dbReference type="Pfam" id="PF12704">
    <property type="entry name" value="MacB_PCD"/>
    <property type="match status" value="2"/>
</dbReference>
<dbReference type="PANTHER" id="PTHR30572:SF18">
    <property type="entry name" value="ABC-TYPE MACROLIDE FAMILY EXPORT SYSTEM PERMEASE COMPONENT 2"/>
    <property type="match status" value="1"/>
</dbReference>
<reference evidence="9 10" key="1">
    <citation type="submission" date="2018-11" db="EMBL/GenBank/DDBJ databases">
        <authorList>
            <person name="Zhou Z."/>
            <person name="Wang G."/>
        </authorList>
    </citation>
    <scope>NUCLEOTIDE SEQUENCE [LARGE SCALE GENOMIC DNA]</scope>
    <source>
        <strain evidence="9 10">KCTC42998</strain>
    </source>
</reference>
<proteinExistence type="predicted"/>
<evidence type="ECO:0000256" key="3">
    <source>
        <dbReference type="ARBA" id="ARBA00022692"/>
    </source>
</evidence>
<feature type="transmembrane region" description="Helical" evidence="6">
    <location>
        <begin position="277"/>
        <end position="299"/>
    </location>
</feature>
<feature type="domain" description="ABC3 transporter permease C-terminal" evidence="7">
    <location>
        <begin position="664"/>
        <end position="773"/>
    </location>
</feature>
<protein>
    <submittedName>
        <fullName evidence="9">FtsX-like permease family protein</fullName>
    </submittedName>
</protein>
<evidence type="ECO:0000313" key="9">
    <source>
        <dbReference type="EMBL" id="RRB18403.1"/>
    </source>
</evidence>
<dbReference type="Proteomes" id="UP000274271">
    <property type="component" value="Unassembled WGS sequence"/>
</dbReference>
<dbReference type="OrthoDB" id="5933722at2"/>
<feature type="transmembrane region" description="Helical" evidence="6">
    <location>
        <begin position="20"/>
        <end position="41"/>
    </location>
</feature>
<feature type="domain" description="MacB-like periplasmic core" evidence="8">
    <location>
        <begin position="485"/>
        <end position="592"/>
    </location>
</feature>
<dbReference type="EMBL" id="RQJP01000001">
    <property type="protein sequence ID" value="RRB18403.1"/>
    <property type="molecule type" value="Genomic_DNA"/>
</dbReference>
<feature type="transmembrane region" description="Helical" evidence="6">
    <location>
        <begin position="744"/>
        <end position="765"/>
    </location>
</feature>
<evidence type="ECO:0000256" key="5">
    <source>
        <dbReference type="ARBA" id="ARBA00023136"/>
    </source>
</evidence>
<evidence type="ECO:0000259" key="8">
    <source>
        <dbReference type="Pfam" id="PF12704"/>
    </source>
</evidence>
<dbReference type="PROSITE" id="PS51257">
    <property type="entry name" value="PROKAR_LIPOPROTEIN"/>
    <property type="match status" value="1"/>
</dbReference>
<feature type="transmembrane region" description="Helical" evidence="6">
    <location>
        <begin position="713"/>
        <end position="732"/>
    </location>
</feature>
<evidence type="ECO:0000259" key="7">
    <source>
        <dbReference type="Pfam" id="PF02687"/>
    </source>
</evidence>
<evidence type="ECO:0000313" key="10">
    <source>
        <dbReference type="Proteomes" id="UP000274271"/>
    </source>
</evidence>